<feature type="domain" description="Sugar 3,4-ketoisomerase QdtA cupin" evidence="1">
    <location>
        <begin position="14"/>
        <end position="141"/>
    </location>
</feature>
<dbReference type="InterPro" id="IPR014710">
    <property type="entry name" value="RmlC-like_jellyroll"/>
</dbReference>
<evidence type="ECO:0000259" key="1">
    <source>
        <dbReference type="Pfam" id="PF05523"/>
    </source>
</evidence>
<evidence type="ECO:0000313" key="3">
    <source>
        <dbReference type="Proteomes" id="UP001205603"/>
    </source>
</evidence>
<dbReference type="InterPro" id="IPR008894">
    <property type="entry name" value="QdtA_cupin_dom"/>
</dbReference>
<dbReference type="Pfam" id="PF05523">
    <property type="entry name" value="FdtA"/>
    <property type="match status" value="1"/>
</dbReference>
<accession>A0ABT1MJ71</accession>
<dbReference type="EMBL" id="JANDHW010000012">
    <property type="protein sequence ID" value="MCP9612675.1"/>
    <property type="molecule type" value="Genomic_DNA"/>
</dbReference>
<gene>
    <name evidence="2" type="ORF">NMU02_11290</name>
</gene>
<protein>
    <submittedName>
        <fullName evidence="2">FdtA/QdtA family cupin domain-containing protein</fullName>
    </submittedName>
</protein>
<name>A0ABT1MJ71_9BACT</name>
<reference evidence="2 3" key="1">
    <citation type="submission" date="2022-07" db="EMBL/GenBank/DDBJ databases">
        <title>Fecal culturing of patients with breast cancer.</title>
        <authorList>
            <person name="Teng N.M.Y."/>
            <person name="Kiu R."/>
            <person name="Evans R."/>
            <person name="Baker D.J."/>
            <person name="Zenner C."/>
            <person name="Robinson S.D."/>
            <person name="Hall L.J."/>
        </authorList>
    </citation>
    <scope>NUCLEOTIDE SEQUENCE [LARGE SCALE GENOMIC DNA]</scope>
    <source>
        <strain evidence="2 3">LH1063</strain>
    </source>
</reference>
<dbReference type="Gene3D" id="2.60.120.10">
    <property type="entry name" value="Jelly Rolls"/>
    <property type="match status" value="1"/>
</dbReference>
<keyword evidence="3" id="KW-1185">Reference proteome</keyword>
<dbReference type="CDD" id="cd20292">
    <property type="entry name" value="cupin_QdtA-like"/>
    <property type="match status" value="1"/>
</dbReference>
<dbReference type="Proteomes" id="UP001205603">
    <property type="component" value="Unassembled WGS sequence"/>
</dbReference>
<proteinExistence type="predicted"/>
<comment type="caution">
    <text evidence="2">The sequence shown here is derived from an EMBL/GenBank/DDBJ whole genome shotgun (WGS) entry which is preliminary data.</text>
</comment>
<dbReference type="SUPFAM" id="SSF51182">
    <property type="entry name" value="RmlC-like cupins"/>
    <property type="match status" value="1"/>
</dbReference>
<dbReference type="InterPro" id="IPR011051">
    <property type="entry name" value="RmlC_Cupin_sf"/>
</dbReference>
<evidence type="ECO:0000313" key="2">
    <source>
        <dbReference type="EMBL" id="MCP9612675.1"/>
    </source>
</evidence>
<sequence>MESVDTAYKSKTDDCRIIEFSQHHEPSGNLTVVEDYNEVPFDIRRVYYLYDVPGGTERGGHAHKCLYQLIVAVSGSFDVVIDDGSGEKVISMNRPYYGLLIVPGIWRELRNFSSGAVTLVLASDVYDEEDYIRDYRDFCSFKGLSCKDDTCNSPNPKL</sequence>
<organism evidence="2 3">
    <name type="scientific">Coprobacter tertius</name>
    <dbReference type="NCBI Taxonomy" id="2944915"/>
    <lineage>
        <taxon>Bacteria</taxon>
        <taxon>Pseudomonadati</taxon>
        <taxon>Bacteroidota</taxon>
        <taxon>Bacteroidia</taxon>
        <taxon>Bacteroidales</taxon>
        <taxon>Barnesiellaceae</taxon>
        <taxon>Coprobacter</taxon>
    </lineage>
</organism>
<dbReference type="RefSeq" id="WP_255028019.1">
    <property type="nucleotide sequence ID" value="NZ_JANDHW010000012.1"/>
</dbReference>